<reference evidence="1" key="1">
    <citation type="journal article" date="2014" name="Front. Microbiol.">
        <title>High frequency of phylogenetically diverse reductive dehalogenase-homologous genes in deep subseafloor sedimentary metagenomes.</title>
        <authorList>
            <person name="Kawai M."/>
            <person name="Futagami T."/>
            <person name="Toyoda A."/>
            <person name="Takaki Y."/>
            <person name="Nishi S."/>
            <person name="Hori S."/>
            <person name="Arai W."/>
            <person name="Tsubouchi T."/>
            <person name="Morono Y."/>
            <person name="Uchiyama I."/>
            <person name="Ito T."/>
            <person name="Fujiyama A."/>
            <person name="Inagaki F."/>
            <person name="Takami H."/>
        </authorList>
    </citation>
    <scope>NUCLEOTIDE SEQUENCE</scope>
    <source>
        <strain evidence="1">Expedition CK06-06</strain>
    </source>
</reference>
<dbReference type="InterPro" id="IPR006448">
    <property type="entry name" value="Phage_term_ssu_P27"/>
</dbReference>
<organism evidence="1">
    <name type="scientific">marine sediment metagenome</name>
    <dbReference type="NCBI Taxonomy" id="412755"/>
    <lineage>
        <taxon>unclassified sequences</taxon>
        <taxon>metagenomes</taxon>
        <taxon>ecological metagenomes</taxon>
    </lineage>
</organism>
<protein>
    <recommendedName>
        <fullName evidence="2">Phage terminase small subunit P27 family</fullName>
    </recommendedName>
</protein>
<evidence type="ECO:0008006" key="2">
    <source>
        <dbReference type="Google" id="ProtNLM"/>
    </source>
</evidence>
<dbReference type="NCBIfam" id="TIGR01558">
    <property type="entry name" value="sm_term_P27"/>
    <property type="match status" value="1"/>
</dbReference>
<dbReference type="EMBL" id="BARS01008131">
    <property type="protein sequence ID" value="GAF74388.1"/>
    <property type="molecule type" value="Genomic_DNA"/>
</dbReference>
<evidence type="ECO:0000313" key="1">
    <source>
        <dbReference type="EMBL" id="GAF74388.1"/>
    </source>
</evidence>
<gene>
    <name evidence="1" type="ORF">S01H1_15569</name>
</gene>
<sequence length="162" mass="18667">LEFYNVKISNPVARPKKPIEKKKLEGTFRKDREAKEPMVPTKFEGIPKPPKQLIKEGMDLWNAAVKELQNLKMLYDVDLPMLVSYCNEMGTYFKMQDIINKKGETYMDGKNPKTRPEVYIGRNSLKIAITIASKFGFTPSDRTKIEVPKQNEGDAFSEFENN</sequence>
<accession>X0S021</accession>
<comment type="caution">
    <text evidence="1">The sequence shown here is derived from an EMBL/GenBank/DDBJ whole genome shotgun (WGS) entry which is preliminary data.</text>
</comment>
<dbReference type="Pfam" id="PF05119">
    <property type="entry name" value="Terminase_4"/>
    <property type="match status" value="1"/>
</dbReference>
<proteinExistence type="predicted"/>
<name>X0S021_9ZZZZ</name>
<dbReference type="AlphaFoldDB" id="X0S021"/>
<feature type="non-terminal residue" evidence="1">
    <location>
        <position position="1"/>
    </location>
</feature>